<accession>A0A1V5SC85</accession>
<dbReference type="Pfam" id="PF13416">
    <property type="entry name" value="SBP_bac_8"/>
    <property type="match status" value="1"/>
</dbReference>
<dbReference type="Gene3D" id="3.40.190.10">
    <property type="entry name" value="Periplasmic binding protein-like II"/>
    <property type="match status" value="1"/>
</dbReference>
<evidence type="ECO:0000256" key="2">
    <source>
        <dbReference type="ARBA" id="ARBA00022448"/>
    </source>
</evidence>
<dbReference type="InterPro" id="IPR006059">
    <property type="entry name" value="SBP"/>
</dbReference>
<keyword evidence="2" id="KW-0813">Transport</keyword>
<feature type="transmembrane region" description="Helical" evidence="4">
    <location>
        <begin position="12"/>
        <end position="30"/>
    </location>
</feature>
<dbReference type="PANTHER" id="PTHR43649">
    <property type="entry name" value="ARABINOSE-BINDING PROTEIN-RELATED"/>
    <property type="match status" value="1"/>
</dbReference>
<dbReference type="Proteomes" id="UP000485367">
    <property type="component" value="Unassembled WGS sequence"/>
</dbReference>
<reference evidence="5" key="1">
    <citation type="submission" date="2017-02" db="EMBL/GenBank/DDBJ databases">
        <title>Delving into the versatile metabolic prowess of the omnipresent phylum Bacteroidetes.</title>
        <authorList>
            <person name="Nobu M.K."/>
            <person name="Mei R."/>
            <person name="Narihiro T."/>
            <person name="Kuroda K."/>
            <person name="Liu W.-T."/>
        </authorList>
    </citation>
    <scope>NUCLEOTIDE SEQUENCE</scope>
    <source>
        <strain evidence="5">ADurb.Bin280</strain>
    </source>
</reference>
<proteinExistence type="inferred from homology"/>
<sequence length="501" mass="54923">MEKSKQKQTNRSIAKIFATMIASFLMAGALSGCSNRAVQEVIGNDITLYWWRSQEDANRETLETIAQDFASETGIKVEVVLKNPNTYMQEATEALASAQTVEDAPDILSVNAEDLPGVALQLSSAPDDLFVDQDKKETRETLEYVEDEFLDVVSKSAVLTDVKSGEGKLFGLPMGLDELVLYRNTALIDQAIENLRTQNRVGKQYSDEEIAILRKKLTNAPATWADLVEIAPLITIRNENDISKAAISMGTANNVERSYDILQTIMMQNGTALTNSSLTAATFDQSVQTAAKTVNPGEKALAFYLRFSNPNDPVYCWNQQMPNSFDAFKNEQSAMMIHYSSAYNILINEAQSLKSKIEISALPQAVNPASSINSDQIKTMAKMYLETAPSARGDAKRQQAAWSFIKYITSKSGSSTYLSAMKLPSPLKEGNDRSKFETLSERKTSADLWFKGNDATSVNKSFISMIESAQTGASSTAEALSVAANAVTTVLQSSKVRWAGK</sequence>
<dbReference type="SUPFAM" id="SSF53850">
    <property type="entry name" value="Periplasmic binding protein-like II"/>
    <property type="match status" value="1"/>
</dbReference>
<name>A0A1V5SC85_9BACT</name>
<evidence type="ECO:0000256" key="4">
    <source>
        <dbReference type="SAM" id="Phobius"/>
    </source>
</evidence>
<dbReference type="InterPro" id="IPR050490">
    <property type="entry name" value="Bact_solute-bd_prot1"/>
</dbReference>
<organism evidence="5">
    <name type="scientific">candidate division WS2 bacterium ADurb.Bin280</name>
    <dbReference type="NCBI Taxonomy" id="1852829"/>
    <lineage>
        <taxon>Bacteria</taxon>
        <taxon>candidate division WS2</taxon>
    </lineage>
</organism>
<protein>
    <submittedName>
        <fullName evidence="5">Bacterial extracellular solute-binding protein</fullName>
    </submittedName>
</protein>
<dbReference type="PANTHER" id="PTHR43649:SF34">
    <property type="entry name" value="ABC TRANSPORTER PERIPLASMIC-BINDING PROTEIN YCJN-RELATED"/>
    <property type="match status" value="1"/>
</dbReference>
<evidence type="ECO:0000256" key="3">
    <source>
        <dbReference type="ARBA" id="ARBA00022729"/>
    </source>
</evidence>
<comment type="similarity">
    <text evidence="1">Belongs to the bacterial solute-binding protein 1 family.</text>
</comment>
<keyword evidence="4" id="KW-0472">Membrane</keyword>
<keyword evidence="4" id="KW-0812">Transmembrane</keyword>
<gene>
    <name evidence="5" type="ORF">BWY43_00644</name>
</gene>
<comment type="caution">
    <text evidence="5">The sequence shown here is derived from an EMBL/GenBank/DDBJ whole genome shotgun (WGS) entry which is preliminary data.</text>
</comment>
<keyword evidence="4" id="KW-1133">Transmembrane helix</keyword>
<dbReference type="EMBL" id="MWBO01000046">
    <property type="protein sequence ID" value="OQA52107.1"/>
    <property type="molecule type" value="Genomic_DNA"/>
</dbReference>
<evidence type="ECO:0000313" key="5">
    <source>
        <dbReference type="EMBL" id="OQA52107.1"/>
    </source>
</evidence>
<keyword evidence="3" id="KW-0732">Signal</keyword>
<dbReference type="AlphaFoldDB" id="A0A1V5SC85"/>
<evidence type="ECO:0000256" key="1">
    <source>
        <dbReference type="ARBA" id="ARBA00008520"/>
    </source>
</evidence>
<dbReference type="PROSITE" id="PS51257">
    <property type="entry name" value="PROKAR_LIPOPROTEIN"/>
    <property type="match status" value="1"/>
</dbReference>